<feature type="compositionally biased region" description="Low complexity" evidence="1">
    <location>
        <begin position="236"/>
        <end position="260"/>
    </location>
</feature>
<proteinExistence type="predicted"/>
<accession>A0ABW2GT36</accession>
<organism evidence="2 3">
    <name type="scientific">Catellatospora aurea</name>
    <dbReference type="NCBI Taxonomy" id="1337874"/>
    <lineage>
        <taxon>Bacteria</taxon>
        <taxon>Bacillati</taxon>
        <taxon>Actinomycetota</taxon>
        <taxon>Actinomycetes</taxon>
        <taxon>Micromonosporales</taxon>
        <taxon>Micromonosporaceae</taxon>
        <taxon>Catellatospora</taxon>
    </lineage>
</organism>
<gene>
    <name evidence="2" type="ORF">ACFQO7_11680</name>
</gene>
<feature type="compositionally biased region" description="Polar residues" evidence="1">
    <location>
        <begin position="156"/>
        <end position="165"/>
    </location>
</feature>
<dbReference type="RefSeq" id="WP_376806377.1">
    <property type="nucleotide sequence ID" value="NZ_JBHTAC010000009.1"/>
</dbReference>
<feature type="region of interest" description="Disordered" evidence="1">
    <location>
        <begin position="105"/>
        <end position="260"/>
    </location>
</feature>
<comment type="caution">
    <text evidence="2">The sequence shown here is derived from an EMBL/GenBank/DDBJ whole genome shotgun (WGS) entry which is preliminary data.</text>
</comment>
<feature type="region of interest" description="Disordered" evidence="1">
    <location>
        <begin position="23"/>
        <end position="55"/>
    </location>
</feature>
<evidence type="ECO:0000313" key="2">
    <source>
        <dbReference type="EMBL" id="MFC7243136.1"/>
    </source>
</evidence>
<protein>
    <submittedName>
        <fullName evidence="2">Uncharacterized protein</fullName>
    </submittedName>
</protein>
<feature type="compositionally biased region" description="Pro residues" evidence="1">
    <location>
        <begin position="39"/>
        <end position="52"/>
    </location>
</feature>
<feature type="compositionally biased region" description="Basic and acidic residues" evidence="1">
    <location>
        <begin position="320"/>
        <end position="334"/>
    </location>
</feature>
<keyword evidence="3" id="KW-1185">Reference proteome</keyword>
<sequence>MSARLRDLLGWLRRLLGLRGAAPQPRTPWDGAVRLGGPTPAPDAPSTPPLRPAAPAYPVAPAYPADVDRGRAAAAAGIAADLDPALPSGPVALAWFDLGRRSGSAGLADRVPNGTSSPGRSTVGAEATALTEATRPVVASASARAAGPTGSAAVTSADTVTSGATSDVPDGAVRRLNRDQPADRPTLDRQAVDRQAVDRPAGDRPGVDRPAVSDRPRTGKPAASASGAAAHRRSPRAAMPDRPGQEPASVEVPPAAVTPSPSAHIFFDVPTSKKMWAAQGGTVPTAPEARSTTSETRLPEQAGRPLSERIEAGHPAARTDSPRAEPTHAAHHDAGTAATPVDADRAAGREPWTSPFTPAHPVPAAGTATSRCMPGMDEPAGVSAADAPAAQAVTAPWPRLTGREPRRDQQPGPWPELLDDAELWAVPAPARTDPDRIRVRQSQQEGRPWNA</sequence>
<feature type="region of interest" description="Disordered" evidence="1">
    <location>
        <begin position="278"/>
        <end position="451"/>
    </location>
</feature>
<feature type="compositionally biased region" description="Low complexity" evidence="1">
    <location>
        <begin position="133"/>
        <end position="154"/>
    </location>
</feature>
<evidence type="ECO:0000256" key="1">
    <source>
        <dbReference type="SAM" id="MobiDB-lite"/>
    </source>
</evidence>
<dbReference type="EMBL" id="JBHTAC010000009">
    <property type="protein sequence ID" value="MFC7243136.1"/>
    <property type="molecule type" value="Genomic_DNA"/>
</dbReference>
<evidence type="ECO:0000313" key="3">
    <source>
        <dbReference type="Proteomes" id="UP001596392"/>
    </source>
</evidence>
<feature type="compositionally biased region" description="Basic and acidic residues" evidence="1">
    <location>
        <begin position="172"/>
        <end position="217"/>
    </location>
</feature>
<name>A0ABW2GT36_9ACTN</name>
<dbReference type="Proteomes" id="UP001596392">
    <property type="component" value="Unassembled WGS sequence"/>
</dbReference>
<feature type="compositionally biased region" description="Low complexity" evidence="1">
    <location>
        <begin position="379"/>
        <end position="398"/>
    </location>
</feature>
<reference evidence="3" key="1">
    <citation type="journal article" date="2019" name="Int. J. Syst. Evol. Microbiol.">
        <title>The Global Catalogue of Microorganisms (GCM) 10K type strain sequencing project: providing services to taxonomists for standard genome sequencing and annotation.</title>
        <authorList>
            <consortium name="The Broad Institute Genomics Platform"/>
            <consortium name="The Broad Institute Genome Sequencing Center for Infectious Disease"/>
            <person name="Wu L."/>
            <person name="Ma J."/>
        </authorList>
    </citation>
    <scope>NUCLEOTIDE SEQUENCE [LARGE SCALE GENOMIC DNA]</scope>
    <source>
        <strain evidence="3">CGMCC 1.9106</strain>
    </source>
</reference>